<dbReference type="EMBL" id="JBHSXX010000001">
    <property type="protein sequence ID" value="MFC6867560.1"/>
    <property type="molecule type" value="Genomic_DNA"/>
</dbReference>
<dbReference type="Proteomes" id="UP001596337">
    <property type="component" value="Unassembled WGS sequence"/>
</dbReference>
<name>A0ABW2BZ03_9PSEU</name>
<sequence length="147" mass="15167">MTVKAGTTLTAAHLSHTTQGVQLTNDSAAATSTWEQWGTETITISDPGIAVEVSAGLTGRFRNVVDLNSGARSRVGISLDGGSSFTYGNAPWGEVGTDVPEFAIAAASHTVDGTPSGDIVIRAEFRVLSTDTDVRDGMIQATMIPAG</sequence>
<accession>A0ABW2BZ03</accession>
<protein>
    <submittedName>
        <fullName evidence="1">Uncharacterized protein</fullName>
    </submittedName>
</protein>
<organism evidence="1 2">
    <name type="scientific">Haloechinothrix salitolerans</name>
    <dbReference type="NCBI Taxonomy" id="926830"/>
    <lineage>
        <taxon>Bacteria</taxon>
        <taxon>Bacillati</taxon>
        <taxon>Actinomycetota</taxon>
        <taxon>Actinomycetes</taxon>
        <taxon>Pseudonocardiales</taxon>
        <taxon>Pseudonocardiaceae</taxon>
        <taxon>Haloechinothrix</taxon>
    </lineage>
</organism>
<dbReference type="RefSeq" id="WP_345400047.1">
    <property type="nucleotide sequence ID" value="NZ_BAABLA010000096.1"/>
</dbReference>
<evidence type="ECO:0000313" key="1">
    <source>
        <dbReference type="EMBL" id="MFC6867560.1"/>
    </source>
</evidence>
<evidence type="ECO:0000313" key="2">
    <source>
        <dbReference type="Proteomes" id="UP001596337"/>
    </source>
</evidence>
<keyword evidence="2" id="KW-1185">Reference proteome</keyword>
<reference evidence="2" key="1">
    <citation type="journal article" date="2019" name="Int. J. Syst. Evol. Microbiol.">
        <title>The Global Catalogue of Microorganisms (GCM) 10K type strain sequencing project: providing services to taxonomists for standard genome sequencing and annotation.</title>
        <authorList>
            <consortium name="The Broad Institute Genomics Platform"/>
            <consortium name="The Broad Institute Genome Sequencing Center for Infectious Disease"/>
            <person name="Wu L."/>
            <person name="Ma J."/>
        </authorList>
    </citation>
    <scope>NUCLEOTIDE SEQUENCE [LARGE SCALE GENOMIC DNA]</scope>
    <source>
        <strain evidence="2">KCTC 32255</strain>
    </source>
</reference>
<comment type="caution">
    <text evidence="1">The sequence shown here is derived from an EMBL/GenBank/DDBJ whole genome shotgun (WGS) entry which is preliminary data.</text>
</comment>
<gene>
    <name evidence="1" type="ORF">ACFQGD_10400</name>
</gene>
<proteinExistence type="predicted"/>